<proteinExistence type="predicted"/>
<name>A0AAN9F8V1_CLITE</name>
<accession>A0AAN9F8V1</accession>
<dbReference type="InterPro" id="IPR051504">
    <property type="entry name" value="Plant_metabolite_acyltrans"/>
</dbReference>
<dbReference type="Pfam" id="PF02458">
    <property type="entry name" value="Transferase"/>
    <property type="match status" value="2"/>
</dbReference>
<dbReference type="Gene3D" id="3.30.559.10">
    <property type="entry name" value="Chloramphenicol acetyltransferase-like domain"/>
    <property type="match status" value="2"/>
</dbReference>
<reference evidence="3 4" key="1">
    <citation type="submission" date="2024-01" db="EMBL/GenBank/DDBJ databases">
        <title>The genomes of 5 underutilized Papilionoideae crops provide insights into root nodulation and disease resistance.</title>
        <authorList>
            <person name="Yuan L."/>
        </authorList>
    </citation>
    <scope>NUCLEOTIDE SEQUENCE [LARGE SCALE GENOMIC DNA]</scope>
    <source>
        <strain evidence="3">LY-2023</strain>
        <tissue evidence="3">Leaf</tissue>
    </source>
</reference>
<protein>
    <submittedName>
        <fullName evidence="3">Uncharacterized protein</fullName>
    </submittedName>
</protein>
<evidence type="ECO:0000313" key="4">
    <source>
        <dbReference type="Proteomes" id="UP001359559"/>
    </source>
</evidence>
<keyword evidence="2" id="KW-0012">Acyltransferase</keyword>
<evidence type="ECO:0000256" key="1">
    <source>
        <dbReference type="ARBA" id="ARBA00022679"/>
    </source>
</evidence>
<sequence length="482" mass="53239">MTQTTPSDLKVVQVCFVAPLDCTNNIASTIPTSLPLTFFDLLWLRFPPVERLFFYEFPHSSSSSFFDSLLPNLKHSLSLTLQHFLPFAGNITWPLDSPKPIINYVPGDAVSFIVAQSNADFNYLCSDLCEASQRHPLIPHLTTSDEKASLFALQVTLFPNTGFCIGITTHHAAFDGKSSTLFMKAWAYYACHLGVGESQAVAVTQGIHLFDVLSLPQHLTPSFDRSVIRDPSGIGEAYLEAWMEHDGGPNNRSLKVWDAMSYKIEKDALKGLFELSPLNIQKLKQYAHSKLKTMKVINISAFSVISAYVLACLVKAEQPEGNCVLFIFPVECRTRLLDTPIPTYFGNCVTGKKVWVETKKLMGNDGFISALEGISEGLNRVKEGLLEGAETSVSDILKSKKVEGTKVRVFSTAGSPWFEVYSTDFGCGRPKKVDMTSIDRTGAFSLSETRNNSNGGIEIGLVLGKHEMEAFSTHFLQGLESF</sequence>
<evidence type="ECO:0000313" key="3">
    <source>
        <dbReference type="EMBL" id="KAK7270740.1"/>
    </source>
</evidence>
<evidence type="ECO:0000256" key="2">
    <source>
        <dbReference type="ARBA" id="ARBA00023315"/>
    </source>
</evidence>
<dbReference type="Proteomes" id="UP001359559">
    <property type="component" value="Unassembled WGS sequence"/>
</dbReference>
<gene>
    <name evidence="3" type="ORF">RJT34_26131</name>
</gene>
<dbReference type="AlphaFoldDB" id="A0AAN9F8V1"/>
<comment type="caution">
    <text evidence="3">The sequence shown here is derived from an EMBL/GenBank/DDBJ whole genome shotgun (WGS) entry which is preliminary data.</text>
</comment>
<organism evidence="3 4">
    <name type="scientific">Clitoria ternatea</name>
    <name type="common">Butterfly pea</name>
    <dbReference type="NCBI Taxonomy" id="43366"/>
    <lineage>
        <taxon>Eukaryota</taxon>
        <taxon>Viridiplantae</taxon>
        <taxon>Streptophyta</taxon>
        <taxon>Embryophyta</taxon>
        <taxon>Tracheophyta</taxon>
        <taxon>Spermatophyta</taxon>
        <taxon>Magnoliopsida</taxon>
        <taxon>eudicotyledons</taxon>
        <taxon>Gunneridae</taxon>
        <taxon>Pentapetalae</taxon>
        <taxon>rosids</taxon>
        <taxon>fabids</taxon>
        <taxon>Fabales</taxon>
        <taxon>Fabaceae</taxon>
        <taxon>Papilionoideae</taxon>
        <taxon>50 kb inversion clade</taxon>
        <taxon>NPAAA clade</taxon>
        <taxon>indigoferoid/millettioid clade</taxon>
        <taxon>Phaseoleae</taxon>
        <taxon>Clitoria</taxon>
    </lineage>
</organism>
<keyword evidence="1" id="KW-0808">Transferase</keyword>
<dbReference type="GO" id="GO:0016747">
    <property type="term" value="F:acyltransferase activity, transferring groups other than amino-acyl groups"/>
    <property type="evidence" value="ECO:0007669"/>
    <property type="project" value="UniProtKB-ARBA"/>
</dbReference>
<dbReference type="PANTHER" id="PTHR31625">
    <property type="match status" value="1"/>
</dbReference>
<keyword evidence="4" id="KW-1185">Reference proteome</keyword>
<dbReference type="EMBL" id="JAYKXN010000007">
    <property type="protein sequence ID" value="KAK7270740.1"/>
    <property type="molecule type" value="Genomic_DNA"/>
</dbReference>
<dbReference type="InterPro" id="IPR023213">
    <property type="entry name" value="CAT-like_dom_sf"/>
</dbReference>